<keyword evidence="4" id="KW-1185">Reference proteome</keyword>
<evidence type="ECO:0000313" key="3">
    <source>
        <dbReference type="EMBL" id="KAF9464895.1"/>
    </source>
</evidence>
<evidence type="ECO:0000256" key="1">
    <source>
        <dbReference type="SAM" id="MobiDB-lite"/>
    </source>
</evidence>
<sequence length="619" mass="68315">MWQPTPTSRHSISSVMGGASISSQDDSTRQWTFMGFEWVVRDVHKLKDYVEGGETARDAEFDILKHSPMLGDNKFKLEIVPTQSSEGSTTKPTLSLYISSMMVDYAQNDYELSASMMTAIKCQADCPGERGAPPEWVWEFWQMDWVFRQEHEVWECPLPPLSALLENQRIQTTDSFVICIQIHCPSGPSFPQQPSVYSVPRDLLEGLEASLDNPNTGDVRFVCLEKLSPDAQASPNLHSSETASMRSSSSASSCSPFSARTTARKRIIYAHSDILTRRSEYFATMLSSSFSENPVLVQGERKLYTIVVEEADFETMYWLLKFCYANWLLFKEHDDPRAAVDGVGVGWSARWLNSQGGEWDWKTFRKSCVDEGTTDTRSATSGESLLSSGDAKTSIRKGKIFEPGTTPVASLPPNSPSTSRHGPKLASTSATSRQPTPSSSRRAPPAASTPNTLAMNMGNTPSVPRTKPVPIPVTNTAFATASHPGYPISPRTGRPHSSNLGSVPDPHPHPTPAPRPASALSMYQIAHRYSMPTLATLALEHMMSTITPQSSFALLLATSVWDELHVLVEDYVTEKWDEVSVSKEFEQCCQEVAAGEWGPEGGKTLMSIFRRLRSPNAIA</sequence>
<gene>
    <name evidence="3" type="ORF">BDZ94DRAFT_1281790</name>
</gene>
<feature type="compositionally biased region" description="Polar residues" evidence="1">
    <location>
        <begin position="453"/>
        <end position="463"/>
    </location>
</feature>
<dbReference type="InterPro" id="IPR011333">
    <property type="entry name" value="SKP1/BTB/POZ_sf"/>
</dbReference>
<dbReference type="PANTHER" id="PTHR24413">
    <property type="entry name" value="SPECKLE-TYPE POZ PROTEIN"/>
    <property type="match status" value="1"/>
</dbReference>
<dbReference type="Proteomes" id="UP000807353">
    <property type="component" value="Unassembled WGS sequence"/>
</dbReference>
<dbReference type="Gene3D" id="3.30.710.10">
    <property type="entry name" value="Potassium Channel Kv1.1, Chain A"/>
    <property type="match status" value="1"/>
</dbReference>
<feature type="compositionally biased region" description="Low complexity" evidence="1">
    <location>
        <begin position="239"/>
        <end position="256"/>
    </location>
</feature>
<dbReference type="CDD" id="cd18186">
    <property type="entry name" value="BTB_POZ_ZBTB_KLHL-like"/>
    <property type="match status" value="1"/>
</dbReference>
<feature type="region of interest" description="Disordered" evidence="1">
    <location>
        <begin position="372"/>
        <end position="517"/>
    </location>
</feature>
<organism evidence="3 4">
    <name type="scientific">Collybia nuda</name>
    <dbReference type="NCBI Taxonomy" id="64659"/>
    <lineage>
        <taxon>Eukaryota</taxon>
        <taxon>Fungi</taxon>
        <taxon>Dikarya</taxon>
        <taxon>Basidiomycota</taxon>
        <taxon>Agaricomycotina</taxon>
        <taxon>Agaricomycetes</taxon>
        <taxon>Agaricomycetidae</taxon>
        <taxon>Agaricales</taxon>
        <taxon>Tricholomatineae</taxon>
        <taxon>Clitocybaceae</taxon>
        <taxon>Collybia</taxon>
    </lineage>
</organism>
<proteinExistence type="predicted"/>
<feature type="compositionally biased region" description="Low complexity" evidence="1">
    <location>
        <begin position="426"/>
        <end position="452"/>
    </location>
</feature>
<dbReference type="Pfam" id="PF00651">
    <property type="entry name" value="BTB"/>
    <property type="match status" value="1"/>
</dbReference>
<feature type="region of interest" description="Disordered" evidence="1">
    <location>
        <begin position="231"/>
        <end position="256"/>
    </location>
</feature>
<dbReference type="EMBL" id="MU150251">
    <property type="protein sequence ID" value="KAF9464895.1"/>
    <property type="molecule type" value="Genomic_DNA"/>
</dbReference>
<name>A0A9P5YA10_9AGAR</name>
<evidence type="ECO:0000313" key="4">
    <source>
        <dbReference type="Proteomes" id="UP000807353"/>
    </source>
</evidence>
<comment type="caution">
    <text evidence="3">The sequence shown here is derived from an EMBL/GenBank/DDBJ whole genome shotgun (WGS) entry which is preliminary data.</text>
</comment>
<accession>A0A9P5YA10</accession>
<dbReference type="OrthoDB" id="288590at2759"/>
<evidence type="ECO:0000259" key="2">
    <source>
        <dbReference type="PROSITE" id="PS50097"/>
    </source>
</evidence>
<protein>
    <recommendedName>
        <fullName evidence="2">BTB domain-containing protein</fullName>
    </recommendedName>
</protein>
<feature type="domain" description="BTB" evidence="2">
    <location>
        <begin position="257"/>
        <end position="332"/>
    </location>
</feature>
<dbReference type="PROSITE" id="PS50097">
    <property type="entry name" value="BTB"/>
    <property type="match status" value="1"/>
</dbReference>
<dbReference type="AlphaFoldDB" id="A0A9P5YA10"/>
<feature type="region of interest" description="Disordered" evidence="1">
    <location>
        <begin position="1"/>
        <end position="25"/>
    </location>
</feature>
<feature type="compositionally biased region" description="Polar residues" evidence="1">
    <location>
        <begin position="375"/>
        <end position="391"/>
    </location>
</feature>
<dbReference type="InterPro" id="IPR000210">
    <property type="entry name" value="BTB/POZ_dom"/>
</dbReference>
<reference evidence="3" key="1">
    <citation type="submission" date="2020-11" db="EMBL/GenBank/DDBJ databases">
        <authorList>
            <consortium name="DOE Joint Genome Institute"/>
            <person name="Ahrendt S."/>
            <person name="Riley R."/>
            <person name="Andreopoulos W."/>
            <person name="Labutti K."/>
            <person name="Pangilinan J."/>
            <person name="Ruiz-Duenas F.J."/>
            <person name="Barrasa J.M."/>
            <person name="Sanchez-Garcia M."/>
            <person name="Camarero S."/>
            <person name="Miyauchi S."/>
            <person name="Serrano A."/>
            <person name="Linde D."/>
            <person name="Babiker R."/>
            <person name="Drula E."/>
            <person name="Ayuso-Fernandez I."/>
            <person name="Pacheco R."/>
            <person name="Padilla G."/>
            <person name="Ferreira P."/>
            <person name="Barriuso J."/>
            <person name="Kellner H."/>
            <person name="Castanera R."/>
            <person name="Alfaro M."/>
            <person name="Ramirez L."/>
            <person name="Pisabarro A.G."/>
            <person name="Kuo A."/>
            <person name="Tritt A."/>
            <person name="Lipzen A."/>
            <person name="He G."/>
            <person name="Yan M."/>
            <person name="Ng V."/>
            <person name="Cullen D."/>
            <person name="Martin F."/>
            <person name="Rosso M.-N."/>
            <person name="Henrissat B."/>
            <person name="Hibbett D."/>
            <person name="Martinez A.T."/>
            <person name="Grigoriev I.V."/>
        </authorList>
    </citation>
    <scope>NUCLEOTIDE SEQUENCE</scope>
    <source>
        <strain evidence="3">CBS 247.69</strain>
    </source>
</reference>
<dbReference type="SUPFAM" id="SSF54695">
    <property type="entry name" value="POZ domain"/>
    <property type="match status" value="1"/>
</dbReference>